<dbReference type="EMBL" id="PXZO01000008">
    <property type="protein sequence ID" value="PSK13034.1"/>
    <property type="molecule type" value="Genomic_DNA"/>
</dbReference>
<keyword evidence="2" id="KW-1185">Reference proteome</keyword>
<organism evidence="1 2">
    <name type="scientific">Brevibacillus porteri</name>
    <dbReference type="NCBI Taxonomy" id="2126350"/>
    <lineage>
        <taxon>Bacteria</taxon>
        <taxon>Bacillati</taxon>
        <taxon>Bacillota</taxon>
        <taxon>Bacilli</taxon>
        <taxon>Bacillales</taxon>
        <taxon>Paenibacillaceae</taxon>
        <taxon>Brevibacillus</taxon>
    </lineage>
</organism>
<proteinExistence type="predicted"/>
<name>A0ABX5FTQ2_9BACL</name>
<gene>
    <name evidence="1" type="ORF">C7R92_06455</name>
</gene>
<evidence type="ECO:0000313" key="1">
    <source>
        <dbReference type="EMBL" id="PSK13034.1"/>
    </source>
</evidence>
<accession>A0ABX5FTQ2</accession>
<dbReference type="RefSeq" id="WP_106833610.1">
    <property type="nucleotide sequence ID" value="NZ_JARMEW010000039.1"/>
</dbReference>
<reference evidence="1 2" key="1">
    <citation type="submission" date="2018-03" db="EMBL/GenBank/DDBJ databases">
        <title>Brevisbacillus phylogenomics.</title>
        <authorList>
            <person name="Dunlap C."/>
        </authorList>
    </citation>
    <scope>NUCLEOTIDE SEQUENCE [LARGE SCALE GENOMIC DNA]</scope>
    <source>
        <strain evidence="1 2">NRRL B-41110</strain>
    </source>
</reference>
<dbReference type="Proteomes" id="UP000241645">
    <property type="component" value="Unassembled WGS sequence"/>
</dbReference>
<dbReference type="GeneID" id="95749781"/>
<sequence>MKTAGKFDEPIIVETYQYGDTTVRIASNAFVKTPEEKEKVIRDMHMAGWTILEEIYQKQTG</sequence>
<evidence type="ECO:0000313" key="2">
    <source>
        <dbReference type="Proteomes" id="UP000241645"/>
    </source>
</evidence>
<protein>
    <submittedName>
        <fullName evidence="1">Uncharacterized protein</fullName>
    </submittedName>
</protein>
<comment type="caution">
    <text evidence="1">The sequence shown here is derived from an EMBL/GenBank/DDBJ whole genome shotgun (WGS) entry which is preliminary data.</text>
</comment>